<dbReference type="VEuPathDB" id="VectorBase:ISCW018300"/>
<dbReference type="EnsemblMetazoa" id="ISCW018300-RA">
    <property type="protein sequence ID" value="ISCW018300-PA"/>
    <property type="gene ID" value="ISCW018300"/>
</dbReference>
<reference evidence="3" key="2">
    <citation type="submission" date="2020-05" db="UniProtKB">
        <authorList>
            <consortium name="EnsemblMetazoa"/>
        </authorList>
    </citation>
    <scope>IDENTIFICATION</scope>
    <source>
        <strain evidence="3">wikel</strain>
    </source>
</reference>
<dbReference type="Proteomes" id="UP000001555">
    <property type="component" value="Unassembled WGS sequence"/>
</dbReference>
<dbReference type="VEuPathDB" id="VectorBase:ISCI018300"/>
<accession>B7PGS9</accession>
<sequence>MRGVLRLRVRKLVVESDSRLFLILPLRGNLRRLCAFFASKIFPHHKARHFKSSPKSAPQENTSLDQKFRLVVLTNVPKSHPCHDMSTVPDQNDADGHTSPASSEAPQVHRRRGKSSTDTSSVCRRKSRQVTRRDPAAPPTQTFRKKARNFFGAFGYRTFCTGGVEARFRVVWSQVSSRTSRRMTKIRKCRGHYALSSSVKSA</sequence>
<dbReference type="InParanoid" id="B7PGS9"/>
<evidence type="ECO:0000313" key="2">
    <source>
        <dbReference type="EMBL" id="EEC05801.1"/>
    </source>
</evidence>
<proteinExistence type="predicted"/>
<name>B7PGS9_IXOSC</name>
<keyword evidence="4" id="KW-1185">Reference proteome</keyword>
<evidence type="ECO:0000256" key="1">
    <source>
        <dbReference type="SAM" id="MobiDB-lite"/>
    </source>
</evidence>
<evidence type="ECO:0000313" key="3">
    <source>
        <dbReference type="EnsemblMetazoa" id="ISCW018300-PA"/>
    </source>
</evidence>
<dbReference type="PaxDb" id="6945-B7PGS9"/>
<evidence type="ECO:0000313" key="4">
    <source>
        <dbReference type="Proteomes" id="UP000001555"/>
    </source>
</evidence>
<dbReference type="AlphaFoldDB" id="B7PGS9"/>
<protein>
    <submittedName>
        <fullName evidence="2 3">Uncharacterized protein</fullName>
    </submittedName>
</protein>
<dbReference type="HOGENOM" id="CLU_1355991_0_0_1"/>
<organism>
    <name type="scientific">Ixodes scapularis</name>
    <name type="common">Black-legged tick</name>
    <name type="synonym">Deer tick</name>
    <dbReference type="NCBI Taxonomy" id="6945"/>
    <lineage>
        <taxon>Eukaryota</taxon>
        <taxon>Metazoa</taxon>
        <taxon>Ecdysozoa</taxon>
        <taxon>Arthropoda</taxon>
        <taxon>Chelicerata</taxon>
        <taxon>Arachnida</taxon>
        <taxon>Acari</taxon>
        <taxon>Parasitiformes</taxon>
        <taxon>Ixodida</taxon>
        <taxon>Ixodoidea</taxon>
        <taxon>Ixodidae</taxon>
        <taxon>Ixodinae</taxon>
        <taxon>Ixodes</taxon>
    </lineage>
</organism>
<gene>
    <name evidence="2" type="ORF">IscW_ISCW018300</name>
</gene>
<feature type="region of interest" description="Disordered" evidence="1">
    <location>
        <begin position="80"/>
        <end position="142"/>
    </location>
</feature>
<dbReference type="EMBL" id="DS709658">
    <property type="protein sequence ID" value="EEC05801.1"/>
    <property type="molecule type" value="Genomic_DNA"/>
</dbReference>
<dbReference type="EMBL" id="ABJB010086498">
    <property type="status" value="NOT_ANNOTATED_CDS"/>
    <property type="molecule type" value="Genomic_DNA"/>
</dbReference>
<reference evidence="2 4" key="1">
    <citation type="submission" date="2008-03" db="EMBL/GenBank/DDBJ databases">
        <title>Annotation of Ixodes scapularis.</title>
        <authorList>
            <consortium name="Ixodes scapularis Genome Project Consortium"/>
            <person name="Caler E."/>
            <person name="Hannick L.I."/>
            <person name="Bidwell S."/>
            <person name="Joardar V."/>
            <person name="Thiagarajan M."/>
            <person name="Amedeo P."/>
            <person name="Galinsky K.J."/>
            <person name="Schobel S."/>
            <person name="Inman J."/>
            <person name="Hostetler J."/>
            <person name="Miller J."/>
            <person name="Hammond M."/>
            <person name="Megy K."/>
            <person name="Lawson D."/>
            <person name="Kodira C."/>
            <person name="Sutton G."/>
            <person name="Meyer J."/>
            <person name="Hill C.A."/>
            <person name="Birren B."/>
            <person name="Nene V."/>
            <person name="Collins F."/>
            <person name="Alarcon-Chaidez F."/>
            <person name="Wikel S."/>
            <person name="Strausberg R."/>
        </authorList>
    </citation>
    <scope>NUCLEOTIDE SEQUENCE [LARGE SCALE GENOMIC DNA]</scope>
    <source>
        <strain evidence="4">Wikel</strain>
        <strain evidence="2">Wikel colony</strain>
    </source>
</reference>